<evidence type="ECO:0000256" key="2">
    <source>
        <dbReference type="ARBA" id="ARBA00022679"/>
    </source>
</evidence>
<dbReference type="GO" id="GO:0008757">
    <property type="term" value="F:S-adenosylmethionine-dependent methyltransferase activity"/>
    <property type="evidence" value="ECO:0007669"/>
    <property type="project" value="TreeGrafter"/>
</dbReference>
<reference evidence="5" key="1">
    <citation type="journal article" date="2020" name="Stud. Mycol.">
        <title>101 Dothideomycetes genomes: a test case for predicting lifestyles and emergence of pathogens.</title>
        <authorList>
            <person name="Haridas S."/>
            <person name="Albert R."/>
            <person name="Binder M."/>
            <person name="Bloem J."/>
            <person name="Labutti K."/>
            <person name="Salamov A."/>
            <person name="Andreopoulos B."/>
            <person name="Baker S."/>
            <person name="Barry K."/>
            <person name="Bills G."/>
            <person name="Bluhm B."/>
            <person name="Cannon C."/>
            <person name="Castanera R."/>
            <person name="Culley D."/>
            <person name="Daum C."/>
            <person name="Ezra D."/>
            <person name="Gonzalez J."/>
            <person name="Henrissat B."/>
            <person name="Kuo A."/>
            <person name="Liang C."/>
            <person name="Lipzen A."/>
            <person name="Lutzoni F."/>
            <person name="Magnuson J."/>
            <person name="Mondo S."/>
            <person name="Nolan M."/>
            <person name="Ohm R."/>
            <person name="Pangilinan J."/>
            <person name="Park H.-J."/>
            <person name="Ramirez L."/>
            <person name="Alfaro M."/>
            <person name="Sun H."/>
            <person name="Tritt A."/>
            <person name="Yoshinaga Y."/>
            <person name="Zwiers L.-H."/>
            <person name="Turgeon B."/>
            <person name="Goodwin S."/>
            <person name="Spatafora J."/>
            <person name="Crous P."/>
            <person name="Grigoriev I."/>
        </authorList>
    </citation>
    <scope>NUCLEOTIDE SEQUENCE</scope>
    <source>
        <strain evidence="5">CBS 133067</strain>
    </source>
</reference>
<gene>
    <name evidence="5" type="ORF">NA57DRAFT_45636</name>
</gene>
<evidence type="ECO:0000256" key="1">
    <source>
        <dbReference type="ARBA" id="ARBA00022603"/>
    </source>
</evidence>
<dbReference type="InterPro" id="IPR050362">
    <property type="entry name" value="Cation-dep_OMT"/>
</dbReference>
<dbReference type="OrthoDB" id="10251242at2759"/>
<dbReference type="PROSITE" id="PS51682">
    <property type="entry name" value="SAM_OMT_I"/>
    <property type="match status" value="1"/>
</dbReference>
<evidence type="ECO:0000256" key="3">
    <source>
        <dbReference type="ARBA" id="ARBA00022691"/>
    </source>
</evidence>
<organism evidence="5 6">
    <name type="scientific">Rhizodiscina lignyota</name>
    <dbReference type="NCBI Taxonomy" id="1504668"/>
    <lineage>
        <taxon>Eukaryota</taxon>
        <taxon>Fungi</taxon>
        <taxon>Dikarya</taxon>
        <taxon>Ascomycota</taxon>
        <taxon>Pezizomycotina</taxon>
        <taxon>Dothideomycetes</taxon>
        <taxon>Pleosporomycetidae</taxon>
        <taxon>Aulographales</taxon>
        <taxon>Rhizodiscinaceae</taxon>
        <taxon>Rhizodiscina</taxon>
    </lineage>
</organism>
<comment type="similarity">
    <text evidence="4">Belongs to the class I-like SAM-binding methyltransferase superfamily. Cation-dependent O-methyltransferase family.</text>
</comment>
<dbReference type="GO" id="GO:0008171">
    <property type="term" value="F:O-methyltransferase activity"/>
    <property type="evidence" value="ECO:0007669"/>
    <property type="project" value="InterPro"/>
</dbReference>
<keyword evidence="6" id="KW-1185">Reference proteome</keyword>
<dbReference type="PANTHER" id="PTHR10509">
    <property type="entry name" value="O-METHYLTRANSFERASE-RELATED"/>
    <property type="match status" value="1"/>
</dbReference>
<dbReference type="Pfam" id="PF01596">
    <property type="entry name" value="Methyltransf_3"/>
    <property type="match status" value="1"/>
</dbReference>
<keyword evidence="3" id="KW-0949">S-adenosyl-L-methionine</keyword>
<dbReference type="EMBL" id="ML978133">
    <property type="protein sequence ID" value="KAF2094981.1"/>
    <property type="molecule type" value="Genomic_DNA"/>
</dbReference>
<evidence type="ECO:0000313" key="5">
    <source>
        <dbReference type="EMBL" id="KAF2094981.1"/>
    </source>
</evidence>
<dbReference type="GO" id="GO:0032259">
    <property type="term" value="P:methylation"/>
    <property type="evidence" value="ECO:0007669"/>
    <property type="project" value="UniProtKB-KW"/>
</dbReference>
<proteinExistence type="inferred from homology"/>
<dbReference type="InterPro" id="IPR029063">
    <property type="entry name" value="SAM-dependent_MTases_sf"/>
</dbReference>
<dbReference type="Proteomes" id="UP000799772">
    <property type="component" value="Unassembled WGS sequence"/>
</dbReference>
<accession>A0A9P4IB06</accession>
<dbReference type="SUPFAM" id="SSF53335">
    <property type="entry name" value="S-adenosyl-L-methionine-dependent methyltransferases"/>
    <property type="match status" value="1"/>
</dbReference>
<keyword evidence="1 5" id="KW-0489">Methyltransferase</keyword>
<comment type="caution">
    <text evidence="5">The sequence shown here is derived from an EMBL/GenBank/DDBJ whole genome shotgun (WGS) entry which is preliminary data.</text>
</comment>
<dbReference type="InterPro" id="IPR002935">
    <property type="entry name" value="SAM_O-MeTrfase"/>
</dbReference>
<evidence type="ECO:0000256" key="4">
    <source>
        <dbReference type="ARBA" id="ARBA00023453"/>
    </source>
</evidence>
<dbReference type="PANTHER" id="PTHR10509:SF14">
    <property type="entry name" value="CAFFEOYL-COA O-METHYLTRANSFERASE 3-RELATED"/>
    <property type="match status" value="1"/>
</dbReference>
<dbReference type="CDD" id="cd02440">
    <property type="entry name" value="AdoMet_MTases"/>
    <property type="match status" value="1"/>
</dbReference>
<name>A0A9P4IB06_9PEZI</name>
<evidence type="ECO:0000313" key="6">
    <source>
        <dbReference type="Proteomes" id="UP000799772"/>
    </source>
</evidence>
<keyword evidence="2" id="KW-0808">Transferase</keyword>
<sequence>MPAGIIDQLQGVETKAQTLLNPDPRLQKALDASKAAGLPEIYISEQQGQYLSIICQLVGAKNVLEIGALGGYSTIWLAKTGAHVTSIEINPKHRDVALANTKGQGFDNVDVILGSSLEVMPKLAEEGKKFDLVFIDAGWGDQWDNFQWAVKLTRKGGAIYLDNVVMKILYAKEGKSEETLVEKVGKDKRVDATLINTIAAFRGHPEAMVDGFILATVKE</sequence>
<protein>
    <submittedName>
        <fullName evidence="5">S-adenosyl-L-methionine-dependent methyltransferase</fullName>
    </submittedName>
</protein>
<dbReference type="AlphaFoldDB" id="A0A9P4IB06"/>
<dbReference type="Gene3D" id="3.40.50.150">
    <property type="entry name" value="Vaccinia Virus protein VP39"/>
    <property type="match status" value="1"/>
</dbReference>